<dbReference type="InterPro" id="IPR038765">
    <property type="entry name" value="Papain-like_cys_pep_sf"/>
</dbReference>
<dbReference type="RefSeq" id="WP_042058858.1">
    <property type="nucleotide sequence ID" value="NZ_BAND01000056.1"/>
</dbReference>
<organism evidence="2 3">
    <name type="scientific">Acidomonas methanolica NBRC 104435</name>
    <dbReference type="NCBI Taxonomy" id="1231351"/>
    <lineage>
        <taxon>Bacteria</taxon>
        <taxon>Pseudomonadati</taxon>
        <taxon>Pseudomonadota</taxon>
        <taxon>Alphaproteobacteria</taxon>
        <taxon>Acetobacterales</taxon>
        <taxon>Acetobacteraceae</taxon>
        <taxon>Acidomonas</taxon>
    </lineage>
</organism>
<comment type="caution">
    <text evidence="2">The sequence shown here is derived from an EMBL/GenBank/DDBJ whole genome shotgun (WGS) entry which is preliminary data.</text>
</comment>
<dbReference type="Proteomes" id="UP000019760">
    <property type="component" value="Unassembled WGS sequence"/>
</dbReference>
<reference evidence="2 3" key="2">
    <citation type="journal article" date="2014" name="FEMS Microbiol. Lett.">
        <title>Draft genomic DNA sequence of the facultatively methylotrophic bacterium Acidomonas methanolica type strain MB58.</title>
        <authorList>
            <person name="Higashiura N."/>
            <person name="Hadano H."/>
            <person name="Hirakawa H."/>
            <person name="Matsutani M."/>
            <person name="Takabe S."/>
            <person name="Matsushita K."/>
            <person name="Azuma Y."/>
        </authorList>
    </citation>
    <scope>NUCLEOTIDE SEQUENCE [LARGE SCALE GENOMIC DNA]</scope>
    <source>
        <strain evidence="2 3">MB58</strain>
    </source>
</reference>
<name>A0A023D619_ACIMT</name>
<dbReference type="PANTHER" id="PTHR33490">
    <property type="entry name" value="BLR5614 PROTEIN-RELATED"/>
    <property type="match status" value="1"/>
</dbReference>
<dbReference type="Pfam" id="PF01841">
    <property type="entry name" value="Transglut_core"/>
    <property type="match status" value="1"/>
</dbReference>
<accession>A0A023D619</accession>
<dbReference type="SUPFAM" id="SSF54001">
    <property type="entry name" value="Cysteine proteinases"/>
    <property type="match status" value="1"/>
</dbReference>
<dbReference type="Gene3D" id="3.10.620.30">
    <property type="match status" value="1"/>
</dbReference>
<keyword evidence="3" id="KW-1185">Reference proteome</keyword>
<dbReference type="PANTHER" id="PTHR33490:SF1">
    <property type="entry name" value="SLL1233 PROTEIN"/>
    <property type="match status" value="1"/>
</dbReference>
<dbReference type="OrthoDB" id="9804023at2"/>
<dbReference type="AlphaFoldDB" id="A0A023D619"/>
<evidence type="ECO:0000313" key="2">
    <source>
        <dbReference type="EMBL" id="GAJ29236.1"/>
    </source>
</evidence>
<evidence type="ECO:0000259" key="1">
    <source>
        <dbReference type="SMART" id="SM00460"/>
    </source>
</evidence>
<feature type="domain" description="Transglutaminase-like" evidence="1">
    <location>
        <begin position="179"/>
        <end position="246"/>
    </location>
</feature>
<dbReference type="InterPro" id="IPR013589">
    <property type="entry name" value="Bac_transglu_N"/>
</dbReference>
<dbReference type="SMART" id="SM00460">
    <property type="entry name" value="TGc"/>
    <property type="match status" value="1"/>
</dbReference>
<dbReference type="EMBL" id="BAND01000056">
    <property type="protein sequence ID" value="GAJ29236.1"/>
    <property type="molecule type" value="Genomic_DNA"/>
</dbReference>
<sequence>MPVFSVEHTTVYRYRRPVGFGVHRLLGRPRDTAEQRLLDWSLEVSPRLGEMHHELDPFGNIVTQFSVPSRARELRVVNRLRVAQTPSVPESRRLASYAASWPFAYDADDAPDLAPLCEPALEDGETSAERWIVDGWAREVLDGAATPTIALLSRMTRAIHEEFAYCPRVEEGTQPPSRTLALRSGTCRDFAVLMIEALRGLGFAVRFVTGYLFTPPGAHHHGGGATHAWLDVFLPGLGWVDLDPTNGIVGSRDLIRVASVRDWRQAVPLAGTWIGFPSDFESMTVTVRVEEEARQAAQSLA</sequence>
<dbReference type="InterPro" id="IPR002931">
    <property type="entry name" value="Transglutaminase-like"/>
</dbReference>
<gene>
    <name evidence="2" type="ORF">Amme_056_007</name>
</gene>
<reference evidence="3" key="1">
    <citation type="journal article" date="2014" name="FEMS Microbiol. Lett.">
        <title>Draft Genomic DNA Sequence of the Facultatively Methylotrophic Bacterium Acidomonas methanolica type strain MB58.</title>
        <authorList>
            <person name="Higashiura N."/>
            <person name="Hadano H."/>
            <person name="Hirakawa H."/>
            <person name="Matsutani M."/>
            <person name="Takabe S."/>
            <person name="Matsushita K."/>
            <person name="Azuma Y."/>
        </authorList>
    </citation>
    <scope>NUCLEOTIDE SEQUENCE [LARGE SCALE GENOMIC DNA]</scope>
    <source>
        <strain evidence="3">MB58</strain>
    </source>
</reference>
<protein>
    <submittedName>
        <fullName evidence="2">Transglutaminase</fullName>
    </submittedName>
</protein>
<proteinExistence type="predicted"/>
<dbReference type="Pfam" id="PF08379">
    <property type="entry name" value="Bact_transglu_N"/>
    <property type="match status" value="1"/>
</dbReference>
<evidence type="ECO:0000313" key="3">
    <source>
        <dbReference type="Proteomes" id="UP000019760"/>
    </source>
</evidence>